<evidence type="ECO:0000313" key="1">
    <source>
        <dbReference type="EMBL" id="MCW6037904.1"/>
    </source>
</evidence>
<evidence type="ECO:0008006" key="3">
    <source>
        <dbReference type="Google" id="ProtNLM"/>
    </source>
</evidence>
<dbReference type="EMBL" id="JAIHOM010000096">
    <property type="protein sequence ID" value="MCW6037904.1"/>
    <property type="molecule type" value="Genomic_DNA"/>
</dbReference>
<reference evidence="1 2" key="1">
    <citation type="submission" date="2021-08" db="EMBL/GenBank/DDBJ databases">
        <title>Draft genome sequence of Spirulina subsalsa with high tolerance to salinity and hype-accumulation of phycocyanin.</title>
        <authorList>
            <person name="Pei H."/>
            <person name="Jiang L."/>
        </authorList>
    </citation>
    <scope>NUCLEOTIDE SEQUENCE [LARGE SCALE GENOMIC DNA]</scope>
    <source>
        <strain evidence="1 2">FACHB-351</strain>
    </source>
</reference>
<name>A0ABT3L8S8_9CYAN</name>
<dbReference type="RefSeq" id="WP_265265784.1">
    <property type="nucleotide sequence ID" value="NZ_JAIHOM010000096.1"/>
</dbReference>
<dbReference type="Proteomes" id="UP001526426">
    <property type="component" value="Unassembled WGS sequence"/>
</dbReference>
<organism evidence="1 2">
    <name type="scientific">Spirulina subsalsa FACHB-351</name>
    <dbReference type="NCBI Taxonomy" id="234711"/>
    <lineage>
        <taxon>Bacteria</taxon>
        <taxon>Bacillati</taxon>
        <taxon>Cyanobacteriota</taxon>
        <taxon>Cyanophyceae</taxon>
        <taxon>Spirulinales</taxon>
        <taxon>Spirulinaceae</taxon>
        <taxon>Spirulina</taxon>
    </lineage>
</organism>
<keyword evidence="2" id="KW-1185">Reference proteome</keyword>
<comment type="caution">
    <text evidence="1">The sequence shown here is derived from an EMBL/GenBank/DDBJ whole genome shotgun (WGS) entry which is preliminary data.</text>
</comment>
<proteinExistence type="predicted"/>
<accession>A0ABT3L8S8</accession>
<evidence type="ECO:0000313" key="2">
    <source>
        <dbReference type="Proteomes" id="UP001526426"/>
    </source>
</evidence>
<sequence length="278" mass="31714">MESLNSLKNVLYVDRIYRALQTIRHRQYTEKHQNTIDLRTSELRLFSQNGEDGVLDAILRGLSNSNTFFVEFGVGDGWSCNTRMLAEIFDWSGLYLEVNADDHQLLKQRYLHSKKVQCINTSVTPNNINTLFEENHVPNEFGVLSIDIDGQDYWVWEALDDKYQPDIVVIEFNSFKNPHELIVEQVGLPSELPLSLTWGASLGAVKSLGEKKGYQLVHIEMAGVNAFFVKKNLLKEKGLTFMGITERSPNFGLRGKNHSDSVLYGDKPRTDRTETNVL</sequence>
<gene>
    <name evidence="1" type="ORF">K4A83_16720</name>
</gene>
<protein>
    <recommendedName>
        <fullName evidence="3">Methyltransferase FkbM domain-containing protein</fullName>
    </recommendedName>
</protein>